<dbReference type="EMBL" id="JAIWYP010000003">
    <property type="protein sequence ID" value="KAH3851628.1"/>
    <property type="molecule type" value="Genomic_DNA"/>
</dbReference>
<accession>A0A9D4L5H7</accession>
<dbReference type="Proteomes" id="UP000828390">
    <property type="component" value="Unassembled WGS sequence"/>
</dbReference>
<evidence type="ECO:0000313" key="3">
    <source>
        <dbReference type="Proteomes" id="UP000828390"/>
    </source>
</evidence>
<sequence>MSSPNKYPGLVRVNFDPPQTLMLISGIGHKLARIIVQLRQESGNLDLDTLEVLIRRPLSVRELDQLDYTENPMLAAASQASRTDDDYIDWEPLRRSRAPEPMFESTPYLNQDQMKAELASQISDLEAEITRWEEFPGIWSDFLPQFAKPLFPKRLLFQPDPVVVTGMPILSDVPSSVPAPPQSLGLPKMRAGRADYNVPAQIRETSAEYLGHFRAPRSPPAPIKRPCPTHFTMPSNQPVASGVSLLNNQPVVSGFSMLNNPTVVNSVPVQSTLPVVGNLIAASNLPILGNTIASNNPTVALPNSIPVQIGHPVPINPPTQCDRDVLTKLPKSLLFDGCSNWLLFKRKFERYARMQDWSDEECSDCLCWCLTGKAVDFYALLTEGRETLAYAELMQRLQERFGARELPATAQGRFKIDQQEVGESLDDWSDRVLTLATTAFRDLPYAYATEQAVTKICHGLLDKEAGKHVSLQLPTLMGDAMNMMKIYSHVQLACAAAPRDSQESEREESRCVHEVRRAPSPDTVIGLAVDKLTQVVDRLLGSVGQLSDSRGGQDDDSRVRQPVQVFRSDEDEGLYGEYAAEGSNEDGSQNRGFNKQRHVRCHEGTGGGGPRGHRNQHAYERGSGPNAYQGSAGNWRNNGYRSGYQNSNVRPRDRSEAGMVQIGASIPGWRGGTYRACLVIWNISVVVVVWAPGPSPTMMSRYRCQLPRRLSSRVDRK</sequence>
<feature type="compositionally biased region" description="Polar residues" evidence="1">
    <location>
        <begin position="626"/>
        <end position="649"/>
    </location>
</feature>
<keyword evidence="3" id="KW-1185">Reference proteome</keyword>
<dbReference type="AlphaFoldDB" id="A0A9D4L5H7"/>
<feature type="region of interest" description="Disordered" evidence="1">
    <location>
        <begin position="599"/>
        <end position="656"/>
    </location>
</feature>
<evidence type="ECO:0000256" key="1">
    <source>
        <dbReference type="SAM" id="MobiDB-lite"/>
    </source>
</evidence>
<protein>
    <submittedName>
        <fullName evidence="2">Uncharacterized protein</fullName>
    </submittedName>
</protein>
<reference evidence="2" key="2">
    <citation type="submission" date="2020-11" db="EMBL/GenBank/DDBJ databases">
        <authorList>
            <person name="McCartney M.A."/>
            <person name="Auch B."/>
            <person name="Kono T."/>
            <person name="Mallez S."/>
            <person name="Becker A."/>
            <person name="Gohl D.M."/>
            <person name="Silverstein K.A.T."/>
            <person name="Koren S."/>
            <person name="Bechman K.B."/>
            <person name="Herman A."/>
            <person name="Abrahante J.E."/>
            <person name="Garbe J."/>
        </authorList>
    </citation>
    <scope>NUCLEOTIDE SEQUENCE</scope>
    <source>
        <strain evidence="2">Duluth1</strain>
        <tissue evidence="2">Whole animal</tissue>
    </source>
</reference>
<evidence type="ECO:0000313" key="2">
    <source>
        <dbReference type="EMBL" id="KAH3851628.1"/>
    </source>
</evidence>
<comment type="caution">
    <text evidence="2">The sequence shown here is derived from an EMBL/GenBank/DDBJ whole genome shotgun (WGS) entry which is preliminary data.</text>
</comment>
<name>A0A9D4L5H7_DREPO</name>
<reference evidence="2" key="1">
    <citation type="journal article" date="2019" name="bioRxiv">
        <title>The Genome of the Zebra Mussel, Dreissena polymorpha: A Resource for Invasive Species Research.</title>
        <authorList>
            <person name="McCartney M.A."/>
            <person name="Auch B."/>
            <person name="Kono T."/>
            <person name="Mallez S."/>
            <person name="Zhang Y."/>
            <person name="Obille A."/>
            <person name="Becker A."/>
            <person name="Abrahante J.E."/>
            <person name="Garbe J."/>
            <person name="Badalamenti J.P."/>
            <person name="Herman A."/>
            <person name="Mangelson H."/>
            <person name="Liachko I."/>
            <person name="Sullivan S."/>
            <person name="Sone E.D."/>
            <person name="Koren S."/>
            <person name="Silverstein K.A.T."/>
            <person name="Beckman K.B."/>
            <person name="Gohl D.M."/>
        </authorList>
    </citation>
    <scope>NUCLEOTIDE SEQUENCE</scope>
    <source>
        <strain evidence="2">Duluth1</strain>
        <tissue evidence="2">Whole animal</tissue>
    </source>
</reference>
<organism evidence="2 3">
    <name type="scientific">Dreissena polymorpha</name>
    <name type="common">Zebra mussel</name>
    <name type="synonym">Mytilus polymorpha</name>
    <dbReference type="NCBI Taxonomy" id="45954"/>
    <lineage>
        <taxon>Eukaryota</taxon>
        <taxon>Metazoa</taxon>
        <taxon>Spiralia</taxon>
        <taxon>Lophotrochozoa</taxon>
        <taxon>Mollusca</taxon>
        <taxon>Bivalvia</taxon>
        <taxon>Autobranchia</taxon>
        <taxon>Heteroconchia</taxon>
        <taxon>Euheterodonta</taxon>
        <taxon>Imparidentia</taxon>
        <taxon>Neoheterodontei</taxon>
        <taxon>Myida</taxon>
        <taxon>Dreissenoidea</taxon>
        <taxon>Dreissenidae</taxon>
        <taxon>Dreissena</taxon>
    </lineage>
</organism>
<proteinExistence type="predicted"/>
<gene>
    <name evidence="2" type="ORF">DPMN_094110</name>
</gene>